<dbReference type="AlphaFoldDB" id="A0A2S0MC31"/>
<name>A0A2S0MC31_9BURK</name>
<evidence type="ECO:0000313" key="1">
    <source>
        <dbReference type="EMBL" id="AVO33408.1"/>
    </source>
</evidence>
<sequence>MTSQNGWQKLVLICEVDDDSTSVFGYSYDLSGSGKLTAPSIDFSTDPVQALYAVMKADNPNGRGWLKCMIRISRNGEIGADFEYNDAKRWEHTTDNYKERIAEYAAMPV</sequence>
<dbReference type="Proteomes" id="UP000239709">
    <property type="component" value="Chromosome"/>
</dbReference>
<dbReference type="EMBL" id="CP027666">
    <property type="protein sequence ID" value="AVO33408.1"/>
    <property type="molecule type" value="Genomic_DNA"/>
</dbReference>
<gene>
    <name evidence="1" type="ORF">C6570_03415</name>
</gene>
<keyword evidence="2" id="KW-1185">Reference proteome</keyword>
<dbReference type="SUPFAM" id="SSF160424">
    <property type="entry name" value="BH3703-like"/>
    <property type="match status" value="1"/>
</dbReference>
<dbReference type="InterPro" id="IPR036170">
    <property type="entry name" value="YezG-like_sf"/>
</dbReference>
<organism evidence="1 2">
    <name type="scientific">Ottowia oryzae</name>
    <dbReference type="NCBI Taxonomy" id="2109914"/>
    <lineage>
        <taxon>Bacteria</taxon>
        <taxon>Pseudomonadati</taxon>
        <taxon>Pseudomonadota</taxon>
        <taxon>Betaproteobacteria</taxon>
        <taxon>Burkholderiales</taxon>
        <taxon>Comamonadaceae</taxon>
        <taxon>Ottowia</taxon>
    </lineage>
</organism>
<evidence type="ECO:0000313" key="2">
    <source>
        <dbReference type="Proteomes" id="UP000239709"/>
    </source>
</evidence>
<proteinExistence type="predicted"/>
<dbReference type="KEGG" id="otk:C6570_03415"/>
<reference evidence="1 2" key="1">
    <citation type="submission" date="2018-03" db="EMBL/GenBank/DDBJ databases">
        <title>Genome sequencing of Ottowia sp.</title>
        <authorList>
            <person name="Kim S.-J."/>
            <person name="Heo J."/>
            <person name="Kwon S.-W."/>
        </authorList>
    </citation>
    <scope>NUCLEOTIDE SEQUENCE [LARGE SCALE GENOMIC DNA]</scope>
    <source>
        <strain evidence="1 2">KADR8-3</strain>
    </source>
</reference>
<evidence type="ECO:0008006" key="3">
    <source>
        <dbReference type="Google" id="ProtNLM"/>
    </source>
</evidence>
<protein>
    <recommendedName>
        <fullName evidence="3">DUF600 domain-containing protein</fullName>
    </recommendedName>
</protein>
<accession>A0A2S0MC31</accession>